<keyword evidence="1" id="KW-1133">Transmembrane helix</keyword>
<evidence type="ECO:0000313" key="2">
    <source>
        <dbReference type="EMBL" id="MCB2378453.1"/>
    </source>
</evidence>
<organism evidence="2 3">
    <name type="scientific">Hymenobacter nitidus</name>
    <dbReference type="NCBI Taxonomy" id="2880929"/>
    <lineage>
        <taxon>Bacteria</taxon>
        <taxon>Pseudomonadati</taxon>
        <taxon>Bacteroidota</taxon>
        <taxon>Cytophagia</taxon>
        <taxon>Cytophagales</taxon>
        <taxon>Hymenobacteraceae</taxon>
        <taxon>Hymenobacter</taxon>
    </lineage>
</organism>
<keyword evidence="3" id="KW-1185">Reference proteome</keyword>
<feature type="transmembrane region" description="Helical" evidence="1">
    <location>
        <begin position="6"/>
        <end position="26"/>
    </location>
</feature>
<comment type="caution">
    <text evidence="2">The sequence shown here is derived from an EMBL/GenBank/DDBJ whole genome shotgun (WGS) entry which is preliminary data.</text>
</comment>
<sequence length="98" mass="10670">MNSSPPLLAWIVVLLLSVGLNIYGLATGYRPRSAAPASSAATSRFVHSAALEADEDDEDTEEDDTSWLALSEELRQTRRQLAECQGRTPTSAHRIVSQ</sequence>
<keyword evidence="1" id="KW-0812">Transmembrane</keyword>
<evidence type="ECO:0000256" key="1">
    <source>
        <dbReference type="SAM" id="Phobius"/>
    </source>
</evidence>
<evidence type="ECO:0000313" key="3">
    <source>
        <dbReference type="Proteomes" id="UP001165297"/>
    </source>
</evidence>
<accession>A0ABS8ADG7</accession>
<keyword evidence="1" id="KW-0472">Membrane</keyword>
<dbReference type="RefSeq" id="WP_226186126.1">
    <property type="nucleotide sequence ID" value="NZ_JAJADQ010000006.1"/>
</dbReference>
<gene>
    <name evidence="2" type="ORF">LGH70_12710</name>
</gene>
<name>A0ABS8ADG7_9BACT</name>
<reference evidence="2" key="1">
    <citation type="submission" date="2021-10" db="EMBL/GenBank/DDBJ databases">
        <authorList>
            <person name="Dean J.D."/>
            <person name="Kim M.K."/>
            <person name="Newey C.N."/>
            <person name="Stoker T.S."/>
            <person name="Thompson D.W."/>
            <person name="Grose J.H."/>
        </authorList>
    </citation>
    <scope>NUCLEOTIDE SEQUENCE</scope>
    <source>
        <strain evidence="2">BT635</strain>
    </source>
</reference>
<dbReference type="EMBL" id="JAJADQ010000006">
    <property type="protein sequence ID" value="MCB2378453.1"/>
    <property type="molecule type" value="Genomic_DNA"/>
</dbReference>
<protein>
    <submittedName>
        <fullName evidence="2">Uncharacterized protein</fullName>
    </submittedName>
</protein>
<dbReference type="Proteomes" id="UP001165297">
    <property type="component" value="Unassembled WGS sequence"/>
</dbReference>
<proteinExistence type="predicted"/>